<protein>
    <submittedName>
        <fullName evidence="8">SigE family RNA polymerase sigma factor</fullName>
    </submittedName>
</protein>
<comment type="caution">
    <text evidence="8">The sequence shown here is derived from an EMBL/GenBank/DDBJ whole genome shotgun (WGS) entry which is preliminary data.</text>
</comment>
<dbReference type="InterPro" id="IPR007627">
    <property type="entry name" value="RNA_pol_sigma70_r2"/>
</dbReference>
<dbReference type="GO" id="GO:0006352">
    <property type="term" value="P:DNA-templated transcription initiation"/>
    <property type="evidence" value="ECO:0007669"/>
    <property type="project" value="InterPro"/>
</dbReference>
<evidence type="ECO:0000313" key="9">
    <source>
        <dbReference type="Proteomes" id="UP000262882"/>
    </source>
</evidence>
<feature type="domain" description="RNA polymerase sigma-70 region 2" evidence="6">
    <location>
        <begin position="42"/>
        <end position="107"/>
    </location>
</feature>
<dbReference type="SUPFAM" id="SSF88659">
    <property type="entry name" value="Sigma3 and sigma4 domains of RNA polymerase sigma factors"/>
    <property type="match status" value="1"/>
</dbReference>
<evidence type="ECO:0000256" key="3">
    <source>
        <dbReference type="ARBA" id="ARBA00023082"/>
    </source>
</evidence>
<dbReference type="Gene3D" id="1.10.10.10">
    <property type="entry name" value="Winged helix-like DNA-binding domain superfamily/Winged helix DNA-binding domain"/>
    <property type="match status" value="1"/>
</dbReference>
<dbReference type="NCBIfam" id="TIGR02983">
    <property type="entry name" value="SigE-fam_strep"/>
    <property type="match status" value="1"/>
</dbReference>
<evidence type="ECO:0000259" key="6">
    <source>
        <dbReference type="Pfam" id="PF04542"/>
    </source>
</evidence>
<dbReference type="AlphaFoldDB" id="A0A372GJR1"/>
<keyword evidence="3" id="KW-0731">Sigma factor</keyword>
<organism evidence="8 9">
    <name type="scientific">Actinomadura spongiicola</name>
    <dbReference type="NCBI Taxonomy" id="2303421"/>
    <lineage>
        <taxon>Bacteria</taxon>
        <taxon>Bacillati</taxon>
        <taxon>Actinomycetota</taxon>
        <taxon>Actinomycetes</taxon>
        <taxon>Streptosporangiales</taxon>
        <taxon>Thermomonosporaceae</taxon>
        <taxon>Actinomadura</taxon>
    </lineage>
</organism>
<dbReference type="Proteomes" id="UP000262882">
    <property type="component" value="Unassembled WGS sequence"/>
</dbReference>
<comment type="similarity">
    <text evidence="1">Belongs to the sigma-70 factor family. ECF subfamily.</text>
</comment>
<gene>
    <name evidence="8" type="ORF">D0T12_11325</name>
</gene>
<dbReference type="EMBL" id="QVNQ01000003">
    <property type="protein sequence ID" value="RFS85601.1"/>
    <property type="molecule type" value="Genomic_DNA"/>
</dbReference>
<dbReference type="InterPro" id="IPR036388">
    <property type="entry name" value="WH-like_DNA-bd_sf"/>
</dbReference>
<name>A0A372GJR1_9ACTN</name>
<dbReference type="RefSeq" id="WP_117399458.1">
    <property type="nucleotide sequence ID" value="NZ_QVNQ01000003.1"/>
</dbReference>
<dbReference type="PANTHER" id="PTHR43133:SF50">
    <property type="entry name" value="ECF RNA POLYMERASE SIGMA FACTOR SIGM"/>
    <property type="match status" value="1"/>
</dbReference>
<evidence type="ECO:0000256" key="1">
    <source>
        <dbReference type="ARBA" id="ARBA00010641"/>
    </source>
</evidence>
<proteinExistence type="inferred from homology"/>
<accession>A0A372GJR1</accession>
<evidence type="ECO:0000256" key="5">
    <source>
        <dbReference type="ARBA" id="ARBA00023163"/>
    </source>
</evidence>
<dbReference type="InterPro" id="IPR013324">
    <property type="entry name" value="RNA_pol_sigma_r3/r4-like"/>
</dbReference>
<keyword evidence="5" id="KW-0804">Transcription</keyword>
<keyword evidence="9" id="KW-1185">Reference proteome</keyword>
<evidence type="ECO:0000259" key="7">
    <source>
        <dbReference type="Pfam" id="PF08281"/>
    </source>
</evidence>
<dbReference type="InterPro" id="IPR013249">
    <property type="entry name" value="RNA_pol_sigma70_r4_t2"/>
</dbReference>
<dbReference type="Pfam" id="PF08281">
    <property type="entry name" value="Sigma70_r4_2"/>
    <property type="match status" value="1"/>
</dbReference>
<dbReference type="InterPro" id="IPR014325">
    <property type="entry name" value="RNA_pol_sigma-E_actinobac"/>
</dbReference>
<dbReference type="InterPro" id="IPR013325">
    <property type="entry name" value="RNA_pol_sigma_r2"/>
</dbReference>
<dbReference type="CDD" id="cd06171">
    <property type="entry name" value="Sigma70_r4"/>
    <property type="match status" value="1"/>
</dbReference>
<dbReference type="Pfam" id="PF04542">
    <property type="entry name" value="Sigma70_r2"/>
    <property type="match status" value="1"/>
</dbReference>
<keyword evidence="4" id="KW-0238">DNA-binding</keyword>
<evidence type="ECO:0000313" key="8">
    <source>
        <dbReference type="EMBL" id="RFS85601.1"/>
    </source>
</evidence>
<reference evidence="8 9" key="1">
    <citation type="submission" date="2018-08" db="EMBL/GenBank/DDBJ databases">
        <title>Actinomadura spongicola sp. nov., isolated from marine sponge Leucetta chagosensis.</title>
        <authorList>
            <person name="Li L."/>
            <person name="Lin H.W."/>
        </authorList>
    </citation>
    <scope>NUCLEOTIDE SEQUENCE [LARGE SCALE GENOMIC DNA]</scope>
    <source>
        <strain evidence="8 9">LHW52907</strain>
    </source>
</reference>
<dbReference type="GO" id="GO:0016987">
    <property type="term" value="F:sigma factor activity"/>
    <property type="evidence" value="ECO:0007669"/>
    <property type="project" value="UniProtKB-KW"/>
</dbReference>
<feature type="domain" description="RNA polymerase sigma factor 70 region 4 type 2" evidence="7">
    <location>
        <begin position="136"/>
        <end position="187"/>
    </location>
</feature>
<dbReference type="SUPFAM" id="SSF88946">
    <property type="entry name" value="Sigma2 domain of RNA polymerase sigma factors"/>
    <property type="match status" value="1"/>
</dbReference>
<evidence type="ECO:0000256" key="4">
    <source>
        <dbReference type="ARBA" id="ARBA00023125"/>
    </source>
</evidence>
<dbReference type="NCBIfam" id="TIGR02937">
    <property type="entry name" value="sigma70-ECF"/>
    <property type="match status" value="1"/>
</dbReference>
<evidence type="ECO:0000256" key="2">
    <source>
        <dbReference type="ARBA" id="ARBA00023015"/>
    </source>
</evidence>
<dbReference type="PANTHER" id="PTHR43133">
    <property type="entry name" value="RNA POLYMERASE ECF-TYPE SIGMA FACTO"/>
    <property type="match status" value="1"/>
</dbReference>
<keyword evidence="2" id="KW-0805">Transcription regulation</keyword>
<dbReference type="Gene3D" id="1.10.1740.10">
    <property type="match status" value="1"/>
</dbReference>
<dbReference type="InterPro" id="IPR014284">
    <property type="entry name" value="RNA_pol_sigma-70_dom"/>
</dbReference>
<dbReference type="GO" id="GO:0003677">
    <property type="term" value="F:DNA binding"/>
    <property type="evidence" value="ECO:0007669"/>
    <property type="project" value="UniProtKB-KW"/>
</dbReference>
<dbReference type="OrthoDB" id="2046835at2"/>
<dbReference type="InterPro" id="IPR039425">
    <property type="entry name" value="RNA_pol_sigma-70-like"/>
</dbReference>
<sequence length="195" mass="21204">MPFRKPNDEGTRPTDVTETLVARGTAGAVAVAWDADQAVTALYSANYRSLVRLAAMLVRDAGTAEEVVQDAFVAMHGGWRRLRDPDKALSYLRQSVVNRSRSVLRHRAVVEKYAPKGLPDAPSAEAGAIGELERSAVIDALSRLPARQREALVLRYYADLSEAEIANAMGISRGAVKSHTARGMTALRNVLEQFS</sequence>